<dbReference type="OrthoDB" id="267127at2759"/>
<evidence type="ECO:0000313" key="2">
    <source>
        <dbReference type="EMBL" id="GET88358.1"/>
    </source>
</evidence>
<name>A0A640KGC7_LEITA</name>
<gene>
    <name evidence="2" type="ORF">LtaPh_2112000</name>
</gene>
<feature type="region of interest" description="Disordered" evidence="1">
    <location>
        <begin position="357"/>
        <end position="450"/>
    </location>
</feature>
<feature type="region of interest" description="Disordered" evidence="1">
    <location>
        <begin position="206"/>
        <end position="279"/>
    </location>
</feature>
<feature type="region of interest" description="Disordered" evidence="1">
    <location>
        <begin position="726"/>
        <end position="808"/>
    </location>
</feature>
<sequence length="808" mass="84206">MLREARKRKQQVCGKIGHEEYIYRLNGNAFNHQGLNRIPPQGGLDPHQLPAAGIRVGAGGARGAGGPSRPPFAVDDDANYSDGCGRGSPGAPLNPIPGPPNGMPYKEAAALYSAPEGCNGGTPPGKNYAAANYISPYGGGGVAGAHLYPGVSPAQHIVSAFAPVIPALAPAKELPAPLPAVYRPKPPLTFHTGPAAGTGVPHISFTPLPQHPAPSQMFYPSSEAGTPGPAAAPAHLSPSDKGAGRPNTSPTVLPPLNLDDDHSNGGVSFPTRNSRPSTGRVALGGGGGGVFMSGDGLSAAEDRQREKMAARQRAIELQNENARQILEKQLRKQAEREREIQEERLAEERLRLEREEVARREQAELDREKREKELKMMGSRAAQAMLEQQQRETQQRREEEAAVRRHRGRTPVAPEAPETGKEALKSTTPPPATFASVASTSPPSKSPENYMLPPAVSSALLPPASAPALPRLADFSLSSGLRQSPQPLPGPYYHPPANVWSQAAPLPNTDAQFIHRELRRITNLLEEQQLRQQRAMDGIKNGTSLAPQPWCTGALQPSSTAGAGTYLTTGQPSPCIGAGGAAPVIAAQRNSGTPYKSFVMGGTLPPPPFATAAQLASSSSDAGAPSSGIGPSPRPLPPYSGSSAAGNPLNPLSSPILQYTSSITDTEPELSTEPSRFIGPFRAPVTEGPGCSVASESGTTFSGVEPMPTKPLAALVDHAAVTKLDREHGVVTPPPASTAASSRLSPVSSASVPAPAPFSMPEMNSTTGSSNMKKLPSVCNNSPQETEGSGTDVDEGGSEGRVSAPPMP</sequence>
<feature type="compositionally biased region" description="Basic and acidic residues" evidence="1">
    <location>
        <begin position="357"/>
        <end position="375"/>
    </location>
</feature>
<feature type="compositionally biased region" description="Polar residues" evidence="1">
    <location>
        <begin position="436"/>
        <end position="447"/>
    </location>
</feature>
<evidence type="ECO:0000313" key="3">
    <source>
        <dbReference type="Proteomes" id="UP000419144"/>
    </source>
</evidence>
<dbReference type="EMBL" id="BLBS01000026">
    <property type="protein sequence ID" value="GET88358.1"/>
    <property type="molecule type" value="Genomic_DNA"/>
</dbReference>
<feature type="compositionally biased region" description="Low complexity" evidence="1">
    <location>
        <begin position="616"/>
        <end position="631"/>
    </location>
</feature>
<feature type="compositionally biased region" description="Basic and acidic residues" evidence="1">
    <location>
        <begin position="389"/>
        <end position="403"/>
    </location>
</feature>
<dbReference type="Proteomes" id="UP000419144">
    <property type="component" value="Unassembled WGS sequence"/>
</dbReference>
<accession>A0A640KGC7</accession>
<comment type="caution">
    <text evidence="2">The sequence shown here is derived from an EMBL/GenBank/DDBJ whole genome shotgun (WGS) entry which is preliminary data.</text>
</comment>
<feature type="compositionally biased region" description="Low complexity" evidence="1">
    <location>
        <begin position="224"/>
        <end position="234"/>
    </location>
</feature>
<dbReference type="AlphaFoldDB" id="A0A640KGC7"/>
<keyword evidence="3" id="KW-1185">Reference proteome</keyword>
<protein>
    <submittedName>
        <fullName evidence="2">Uncharacterized protein</fullName>
    </submittedName>
</protein>
<organism evidence="2 3">
    <name type="scientific">Leishmania tarentolae</name>
    <name type="common">Sauroleishmania tarentolae</name>
    <dbReference type="NCBI Taxonomy" id="5689"/>
    <lineage>
        <taxon>Eukaryota</taxon>
        <taxon>Discoba</taxon>
        <taxon>Euglenozoa</taxon>
        <taxon>Kinetoplastea</taxon>
        <taxon>Metakinetoplastina</taxon>
        <taxon>Trypanosomatida</taxon>
        <taxon>Trypanosomatidae</taxon>
        <taxon>Leishmaniinae</taxon>
        <taxon>Leishmania</taxon>
        <taxon>lizard Leishmania</taxon>
    </lineage>
</organism>
<feature type="compositionally biased region" description="Low complexity" evidence="1">
    <location>
        <begin position="737"/>
        <end position="761"/>
    </location>
</feature>
<evidence type="ECO:0000256" key="1">
    <source>
        <dbReference type="SAM" id="MobiDB-lite"/>
    </source>
</evidence>
<feature type="region of interest" description="Disordered" evidence="1">
    <location>
        <begin position="609"/>
        <end position="653"/>
    </location>
</feature>
<feature type="region of interest" description="Disordered" evidence="1">
    <location>
        <begin position="665"/>
        <end position="706"/>
    </location>
</feature>
<feature type="compositionally biased region" description="Polar residues" evidence="1">
    <location>
        <begin position="762"/>
        <end position="789"/>
    </location>
</feature>
<proteinExistence type="predicted"/>
<reference evidence="2" key="1">
    <citation type="submission" date="2019-11" db="EMBL/GenBank/DDBJ databases">
        <title>Leishmania tarentolae CDS.</title>
        <authorList>
            <person name="Goto Y."/>
            <person name="Yamagishi J."/>
        </authorList>
    </citation>
    <scope>NUCLEOTIDE SEQUENCE [LARGE SCALE GENOMIC DNA]</scope>
    <source>
        <strain evidence="2">Parrot Tar II</strain>
    </source>
</reference>
<dbReference type="VEuPathDB" id="TriTrypDB:LtaPh_2112000"/>